<dbReference type="Proteomes" id="UP000477680">
    <property type="component" value="Chromosome"/>
</dbReference>
<dbReference type="GO" id="GO:0005829">
    <property type="term" value="C:cytosol"/>
    <property type="evidence" value="ECO:0007669"/>
    <property type="project" value="TreeGrafter"/>
</dbReference>
<protein>
    <submittedName>
        <fullName evidence="2">PPOX class F420-dependent oxidoreductase</fullName>
        <ecNumber evidence="2">1.-.-.-</ecNumber>
    </submittedName>
</protein>
<dbReference type="KEGG" id="kim:G3T16_12110"/>
<reference evidence="2 3" key="1">
    <citation type="submission" date="2020-02" db="EMBL/GenBank/DDBJ databases">
        <title>Genome sequencing for Kineobactrum sp. M2.</title>
        <authorList>
            <person name="Park S.-J."/>
        </authorList>
    </citation>
    <scope>NUCLEOTIDE SEQUENCE [LARGE SCALE GENOMIC DNA]</scope>
    <source>
        <strain evidence="2 3">M2</strain>
    </source>
</reference>
<dbReference type="SUPFAM" id="SSF50475">
    <property type="entry name" value="FMN-binding split barrel"/>
    <property type="match status" value="1"/>
</dbReference>
<dbReference type="EC" id="1.-.-.-" evidence="2"/>
<organism evidence="2 3">
    <name type="scientific">Kineobactrum salinum</name>
    <dbReference type="NCBI Taxonomy" id="2708301"/>
    <lineage>
        <taxon>Bacteria</taxon>
        <taxon>Pseudomonadati</taxon>
        <taxon>Pseudomonadota</taxon>
        <taxon>Gammaproteobacteria</taxon>
        <taxon>Cellvibrionales</taxon>
        <taxon>Halieaceae</taxon>
        <taxon>Kineobactrum</taxon>
    </lineage>
</organism>
<dbReference type="PANTHER" id="PTHR35176:SF11">
    <property type="entry name" value="PYRIDOXAMINE 5'-PHOSPHATE OXIDASE FAMILY PROTEIN"/>
    <property type="match status" value="1"/>
</dbReference>
<evidence type="ECO:0000313" key="3">
    <source>
        <dbReference type="Proteomes" id="UP000477680"/>
    </source>
</evidence>
<sequence length="132" mass="14896">MHRNLLATLERGAYLSLATRKRDGNFVPTPVWFAVHEGSYYLFSAGDAGKVKRLRNFSDVRIAPCTVTGRLTGGWIEAEARLLEDRAGASVALAALRRKYGWRMRLTDWLSQLSGKMARRAYIRVDPRPSVD</sequence>
<name>A0A6C0U3P4_9GAMM</name>
<dbReference type="EMBL" id="CP048711">
    <property type="protein sequence ID" value="QIB66049.1"/>
    <property type="molecule type" value="Genomic_DNA"/>
</dbReference>
<dbReference type="AlphaFoldDB" id="A0A6C0U3P4"/>
<keyword evidence="1 2" id="KW-0560">Oxidoreductase</keyword>
<proteinExistence type="predicted"/>
<evidence type="ECO:0000313" key="2">
    <source>
        <dbReference type="EMBL" id="QIB66049.1"/>
    </source>
</evidence>
<evidence type="ECO:0000256" key="1">
    <source>
        <dbReference type="ARBA" id="ARBA00023002"/>
    </source>
</evidence>
<dbReference type="InterPro" id="IPR052019">
    <property type="entry name" value="F420H2_bilvrd_red/Heme_oxyg"/>
</dbReference>
<accession>A0A6C0U3P4</accession>
<keyword evidence="3" id="KW-1185">Reference proteome</keyword>
<dbReference type="GO" id="GO:0016627">
    <property type="term" value="F:oxidoreductase activity, acting on the CH-CH group of donors"/>
    <property type="evidence" value="ECO:0007669"/>
    <property type="project" value="TreeGrafter"/>
</dbReference>
<dbReference type="PANTHER" id="PTHR35176">
    <property type="entry name" value="HEME OXYGENASE HI_0854-RELATED"/>
    <property type="match status" value="1"/>
</dbReference>
<dbReference type="GO" id="GO:0070967">
    <property type="term" value="F:coenzyme F420 binding"/>
    <property type="evidence" value="ECO:0007669"/>
    <property type="project" value="TreeGrafter"/>
</dbReference>
<dbReference type="Gene3D" id="2.30.110.10">
    <property type="entry name" value="Electron Transport, Fmn-binding Protein, Chain A"/>
    <property type="match status" value="1"/>
</dbReference>
<dbReference type="InterPro" id="IPR012349">
    <property type="entry name" value="Split_barrel_FMN-bd"/>
</dbReference>
<dbReference type="RefSeq" id="WP_163495485.1">
    <property type="nucleotide sequence ID" value="NZ_CP048711.1"/>
</dbReference>
<dbReference type="InterPro" id="IPR019965">
    <property type="entry name" value="PPOX_F420-dep_Rv2061_put"/>
</dbReference>
<dbReference type="NCBIfam" id="TIGR03666">
    <property type="entry name" value="Rv2061_F420"/>
    <property type="match status" value="1"/>
</dbReference>
<gene>
    <name evidence="2" type="ORF">G3T16_12110</name>
</gene>